<feature type="transmembrane region" description="Helical" evidence="1">
    <location>
        <begin position="108"/>
        <end position="127"/>
    </location>
</feature>
<organism evidence="2 3">
    <name type="scientific">Vasconcelosia minhoensis LEGE 07310</name>
    <dbReference type="NCBI Taxonomy" id="915328"/>
    <lineage>
        <taxon>Bacteria</taxon>
        <taxon>Bacillati</taxon>
        <taxon>Cyanobacteriota</taxon>
        <taxon>Cyanophyceae</taxon>
        <taxon>Nodosilineales</taxon>
        <taxon>Cymatolegaceae</taxon>
        <taxon>Vasconcelosia</taxon>
        <taxon>Vasconcelosia minhoensis</taxon>
    </lineage>
</organism>
<sequence length="228" mass="25711">MRAFKHLDAITVLFVTVLLISNVASTKIVDFGFFTFDGGTLLFPLSYIFGDILTEVYGYGRSRRVIWMGFAAALLMSATFMLVGALPAASDWPNQEAYEKILGLTPRIVLASLIAYFAGEFSNSLILAKLKIATRGRWLWLRTISSTLVGQVLDTALFILIAFWGIFPAELIAVLVISNYLFKCGVEILFTPFTYWLTGWLKQQEQEDYYDTQTDFNPFHLPGRRTVS</sequence>
<keyword evidence="1" id="KW-1003">Cell membrane</keyword>
<feature type="transmembrane region" description="Helical" evidence="1">
    <location>
        <begin position="65"/>
        <end position="88"/>
    </location>
</feature>
<dbReference type="GO" id="GO:0022857">
    <property type="term" value="F:transmembrane transporter activity"/>
    <property type="evidence" value="ECO:0007669"/>
    <property type="project" value="UniProtKB-UniRule"/>
</dbReference>
<dbReference type="Proteomes" id="UP000636505">
    <property type="component" value="Unassembled WGS sequence"/>
</dbReference>
<accession>A0A8J7DC78</accession>
<dbReference type="RefSeq" id="WP_193906083.1">
    <property type="nucleotide sequence ID" value="NZ_JADEXG010000016.1"/>
</dbReference>
<comment type="function">
    <text evidence="1">Involved in the import of queuosine (Q) precursors, required for Q precursor salvage.</text>
</comment>
<name>A0A8J7DC78_9CYAN</name>
<reference evidence="2" key="1">
    <citation type="submission" date="2020-10" db="EMBL/GenBank/DDBJ databases">
        <authorList>
            <person name="Castelo-Branco R."/>
            <person name="Eusebio N."/>
            <person name="Adriana R."/>
            <person name="Vieira A."/>
            <person name="Brugerolle De Fraissinette N."/>
            <person name="Rezende De Castro R."/>
            <person name="Schneider M.P."/>
            <person name="Vasconcelos V."/>
            <person name="Leao P.N."/>
        </authorList>
    </citation>
    <scope>NUCLEOTIDE SEQUENCE</scope>
    <source>
        <strain evidence="2">LEGE 07310</strain>
    </source>
</reference>
<proteinExistence type="inferred from homology"/>
<keyword evidence="1" id="KW-0812">Transmembrane</keyword>
<feature type="transmembrane region" description="Helical" evidence="1">
    <location>
        <begin position="172"/>
        <end position="197"/>
    </location>
</feature>
<feature type="transmembrane region" description="Helical" evidence="1">
    <location>
        <begin position="139"/>
        <end position="166"/>
    </location>
</feature>
<gene>
    <name evidence="2" type="ORF">IQ241_08720</name>
</gene>
<dbReference type="Pfam" id="PF02592">
    <property type="entry name" value="Vut_1"/>
    <property type="match status" value="1"/>
</dbReference>
<dbReference type="HAMAP" id="MF_02088">
    <property type="entry name" value="Q_prec_transport"/>
    <property type="match status" value="1"/>
</dbReference>
<dbReference type="AlphaFoldDB" id="A0A8J7DC78"/>
<evidence type="ECO:0000256" key="1">
    <source>
        <dbReference type="HAMAP-Rule" id="MF_02088"/>
    </source>
</evidence>
<dbReference type="PANTHER" id="PTHR34300:SF2">
    <property type="entry name" value="QUEUOSINE PRECURSOR TRANSPORTER-RELATED"/>
    <property type="match status" value="1"/>
</dbReference>
<keyword evidence="1" id="KW-0472">Membrane</keyword>
<keyword evidence="1" id="KW-0813">Transport</keyword>
<dbReference type="GO" id="GO:0005886">
    <property type="term" value="C:plasma membrane"/>
    <property type="evidence" value="ECO:0007669"/>
    <property type="project" value="UniProtKB-SubCell"/>
</dbReference>
<keyword evidence="3" id="KW-1185">Reference proteome</keyword>
<keyword evidence="1" id="KW-1133">Transmembrane helix</keyword>
<protein>
    <recommendedName>
        <fullName evidence="1">Probable queuosine precursor transporter</fullName>
        <shortName evidence="1">Q precursor transporter</shortName>
    </recommendedName>
</protein>
<evidence type="ECO:0000313" key="3">
    <source>
        <dbReference type="Proteomes" id="UP000636505"/>
    </source>
</evidence>
<comment type="similarity">
    <text evidence="1">Belongs to the vitamin uptake transporter (VUT/ECF) (TC 2.A.88) family. Q precursor transporter subfamily.</text>
</comment>
<dbReference type="EMBL" id="JADEXG010000016">
    <property type="protein sequence ID" value="MBE9077378.1"/>
    <property type="molecule type" value="Genomic_DNA"/>
</dbReference>
<feature type="transmembrane region" description="Helical" evidence="1">
    <location>
        <begin position="41"/>
        <end position="58"/>
    </location>
</feature>
<comment type="subcellular location">
    <subcellularLocation>
        <location evidence="1">Cell membrane</location>
        <topology evidence="1">Multi-pass membrane protein</topology>
    </subcellularLocation>
</comment>
<dbReference type="InterPro" id="IPR003744">
    <property type="entry name" value="YhhQ"/>
</dbReference>
<dbReference type="NCBIfam" id="TIGR00697">
    <property type="entry name" value="queuosine precursor transporter"/>
    <property type="match status" value="1"/>
</dbReference>
<comment type="caution">
    <text evidence="2">The sequence shown here is derived from an EMBL/GenBank/DDBJ whole genome shotgun (WGS) entry which is preliminary data.</text>
</comment>
<dbReference type="PANTHER" id="PTHR34300">
    <property type="entry name" value="QUEUOSINE PRECURSOR TRANSPORTER-RELATED"/>
    <property type="match status" value="1"/>
</dbReference>
<evidence type="ECO:0000313" key="2">
    <source>
        <dbReference type="EMBL" id="MBE9077378.1"/>
    </source>
</evidence>